<name>A0AAU9FVG6_DROMD</name>
<dbReference type="InterPro" id="IPR006029">
    <property type="entry name" value="Neurotrans-gated_channel_TM"/>
</dbReference>
<evidence type="ECO:0000256" key="11">
    <source>
        <dbReference type="SAM" id="MobiDB-lite"/>
    </source>
</evidence>
<feature type="domain" description="Neurotransmitter-gated ion-channel transmembrane" evidence="14">
    <location>
        <begin position="698"/>
        <end position="1071"/>
    </location>
</feature>
<dbReference type="Pfam" id="PF02932">
    <property type="entry name" value="Neur_chan_memb"/>
    <property type="match status" value="1"/>
</dbReference>
<accession>A0AAU9FVG6</accession>
<evidence type="ECO:0000256" key="9">
    <source>
        <dbReference type="ARBA" id="ARBA00023136"/>
    </source>
</evidence>
<feature type="transmembrane region" description="Helical" evidence="12">
    <location>
        <begin position="640"/>
        <end position="663"/>
    </location>
</feature>
<organism evidence="15 16">
    <name type="scientific">Drosophila madeirensis</name>
    <name type="common">Fruit fly</name>
    <dbReference type="NCBI Taxonomy" id="30013"/>
    <lineage>
        <taxon>Eukaryota</taxon>
        <taxon>Metazoa</taxon>
        <taxon>Ecdysozoa</taxon>
        <taxon>Arthropoda</taxon>
        <taxon>Hexapoda</taxon>
        <taxon>Insecta</taxon>
        <taxon>Pterygota</taxon>
        <taxon>Neoptera</taxon>
        <taxon>Endopterygota</taxon>
        <taxon>Diptera</taxon>
        <taxon>Brachycera</taxon>
        <taxon>Muscomorpha</taxon>
        <taxon>Ephydroidea</taxon>
        <taxon>Drosophilidae</taxon>
        <taxon>Drosophila</taxon>
        <taxon>Sophophora</taxon>
    </lineage>
</organism>
<dbReference type="InterPro" id="IPR038050">
    <property type="entry name" value="Neuro_actylchol_rec"/>
</dbReference>
<keyword evidence="10" id="KW-0407">Ion channel</keyword>
<keyword evidence="9 12" id="KW-0472">Membrane</keyword>
<dbReference type="InterPro" id="IPR036734">
    <property type="entry name" value="Neur_chan_lig-bd_sf"/>
</dbReference>
<feature type="region of interest" description="Disordered" evidence="11">
    <location>
        <begin position="877"/>
        <end position="938"/>
    </location>
</feature>
<dbReference type="GO" id="GO:0005886">
    <property type="term" value="C:plasma membrane"/>
    <property type="evidence" value="ECO:0007669"/>
    <property type="project" value="UniProtKB-SubCell"/>
</dbReference>
<feature type="compositionally biased region" description="Low complexity" evidence="11">
    <location>
        <begin position="128"/>
        <end position="140"/>
    </location>
</feature>
<feature type="domain" description="Neurotransmitter-gated ion-channel ligand-binding" evidence="13">
    <location>
        <begin position="449"/>
        <end position="626"/>
    </location>
</feature>
<feature type="compositionally biased region" description="Polar residues" evidence="11">
    <location>
        <begin position="14"/>
        <end position="32"/>
    </location>
</feature>
<feature type="region of interest" description="Disordered" evidence="11">
    <location>
        <begin position="128"/>
        <end position="168"/>
    </location>
</feature>
<feature type="region of interest" description="Disordered" evidence="11">
    <location>
        <begin position="958"/>
        <end position="983"/>
    </location>
</feature>
<keyword evidence="6" id="KW-0732">Signal</keyword>
<dbReference type="PRINTS" id="PR00253">
    <property type="entry name" value="GABAARECEPTR"/>
</dbReference>
<feature type="transmembrane region" description="Helical" evidence="12">
    <location>
        <begin position="1054"/>
        <end position="1075"/>
    </location>
</feature>
<evidence type="ECO:0000256" key="5">
    <source>
        <dbReference type="ARBA" id="ARBA00022692"/>
    </source>
</evidence>
<dbReference type="GO" id="GO:0005230">
    <property type="term" value="F:extracellular ligand-gated monoatomic ion channel activity"/>
    <property type="evidence" value="ECO:0007669"/>
    <property type="project" value="InterPro"/>
</dbReference>
<evidence type="ECO:0000256" key="3">
    <source>
        <dbReference type="ARBA" id="ARBA00022448"/>
    </source>
</evidence>
<evidence type="ECO:0000256" key="4">
    <source>
        <dbReference type="ARBA" id="ARBA00022475"/>
    </source>
</evidence>
<evidence type="ECO:0000256" key="7">
    <source>
        <dbReference type="ARBA" id="ARBA00022989"/>
    </source>
</evidence>
<sequence>MGCVFEAAKEQPNKKPQTRASTHNKQLRRNQCGTRREATATTTGAGRATADTVIQVTEGLTGGTTTTLRPAEDIKIKDNYQQNHKTQTQKQTHTEIAEIVVDTETETQTETENAKHLKAGTRVLLTIQQQQQQQQQQQPQKNPSQVAHKDKDEDEDENDELATTRGTNIVVDREAVPAAAGIDIVATTKQTQTLCPNCLGHSPEISRERDRDRDEQQLLRQHRRRRRLHTDAAAEAVWGRIRPGLGSTAVVAATLAGISTLSLHEMLLHARAALATSLQWQVEQEQQQQQEDNEEQEQDSRKQPLAYQPWQDTFAAGILPATMSAAIIANVSATAAATSAAAYQYLGQHYKHYSQSFSFYAASSVILMLCYLTSTSTAAATQSETGALDKHPIHGIDWSKFDESSSDKEILDLLLEKKRYDKRLLPPVNDEDFCCGLQSPDMATNQNPRRPHNRGTLTVNVNVLLLSLASPDESSLKYEVEFLLNQQWNDPRLQYGNKSHYDFLNALHHHDSIWTPDTYFIMHGDFKDPIIPMHFALRIFRNGTITYAMRRHLILSCQGSLHIFPFDDPKCSFSMESISYEEAQIKYVWKNDEDTLRKSPSLTTLNAYLIKNQTTACDQNSWRGNYSCLRVDLIFTRDRAFYFTTVFIPGIILVTSSFITFWLEWNAVPARSMIGNYSCLQVELTFTRDRAYYFTTVFIPGIILVTSSFITFWLEWNAVPARVMIGVTTMLNFFTTSNGFRSTLPVVSNLTAMNVWDGVCMCFIYASLLEFVCVNYVGRKRPLHNVVYRPGENPVTQRLPAVLSRIGVILASPLASAVATPSMSMAGTPAASSSAATPGTPRTVEAVEEFFGGGMRWQEAHGGIIGAAVQNIRARSIKRKAARSPSTSTSPTAATEHIYEEPGVSGTAGPTKVKFKDEQKEDSQQEEQESIASSLRRSVATSTPALVVRIEAETQAEQDMEMLQLPQKPPRKRPSRSSSPASVYAECSAGGMETGEKRRDAGAPNEIVACTTCGGSNSPCTHSANNGCATETCFVQVRKKEPPHPIRVAKTIDVIARITFPTAYAIFLVFFFVHYKGFS</sequence>
<evidence type="ECO:0000256" key="12">
    <source>
        <dbReference type="SAM" id="Phobius"/>
    </source>
</evidence>
<evidence type="ECO:0000256" key="2">
    <source>
        <dbReference type="ARBA" id="ARBA00004236"/>
    </source>
</evidence>
<feature type="compositionally biased region" description="Basic and acidic residues" evidence="11">
    <location>
        <begin position="204"/>
        <end position="216"/>
    </location>
</feature>
<dbReference type="InterPro" id="IPR006202">
    <property type="entry name" value="Neur_chan_lig-bd"/>
</dbReference>
<feature type="compositionally biased region" description="Basic and acidic residues" evidence="11">
    <location>
        <begin position="914"/>
        <end position="923"/>
    </location>
</feature>
<dbReference type="GO" id="GO:0004888">
    <property type="term" value="F:transmembrane signaling receptor activity"/>
    <property type="evidence" value="ECO:0007669"/>
    <property type="project" value="InterPro"/>
</dbReference>
<evidence type="ECO:0000256" key="10">
    <source>
        <dbReference type="ARBA" id="ARBA00023303"/>
    </source>
</evidence>
<dbReference type="PANTHER" id="PTHR18945">
    <property type="entry name" value="NEUROTRANSMITTER GATED ION CHANNEL"/>
    <property type="match status" value="1"/>
</dbReference>
<feature type="compositionally biased region" description="Low complexity" evidence="11">
    <location>
        <begin position="883"/>
        <end position="895"/>
    </location>
</feature>
<evidence type="ECO:0008006" key="17">
    <source>
        <dbReference type="Google" id="ProtNLM"/>
    </source>
</evidence>
<dbReference type="CDD" id="cd19049">
    <property type="entry name" value="LGIC_TM_anion"/>
    <property type="match status" value="1"/>
</dbReference>
<comment type="subcellular location">
    <subcellularLocation>
        <location evidence="2">Cell membrane</location>
    </subcellularLocation>
    <subcellularLocation>
        <location evidence="1">Membrane</location>
        <topology evidence="1">Multi-pass membrane protein</topology>
    </subcellularLocation>
</comment>
<feature type="transmembrane region" description="Helical" evidence="12">
    <location>
        <begin position="691"/>
        <end position="712"/>
    </location>
</feature>
<dbReference type="FunFam" id="1.20.58.390:FF:000021">
    <property type="entry name" value="glutamate-gated chloride channel isoform X12"/>
    <property type="match status" value="1"/>
</dbReference>
<feature type="region of interest" description="Disordered" evidence="11">
    <location>
        <begin position="284"/>
        <end position="303"/>
    </location>
</feature>
<feature type="transmembrane region" description="Helical" evidence="12">
    <location>
        <begin position="755"/>
        <end position="777"/>
    </location>
</feature>
<keyword evidence="3" id="KW-0813">Transport</keyword>
<keyword evidence="4" id="KW-1003">Cell membrane</keyword>
<dbReference type="InterPro" id="IPR036719">
    <property type="entry name" value="Neuro-gated_channel_TM_sf"/>
</dbReference>
<evidence type="ECO:0000256" key="1">
    <source>
        <dbReference type="ARBA" id="ARBA00004141"/>
    </source>
</evidence>
<dbReference type="SUPFAM" id="SSF63712">
    <property type="entry name" value="Nicotinic receptor ligand binding domain-like"/>
    <property type="match status" value="1"/>
</dbReference>
<evidence type="ECO:0000313" key="15">
    <source>
        <dbReference type="EMBL" id="BFF99468.1"/>
    </source>
</evidence>
<evidence type="ECO:0000256" key="8">
    <source>
        <dbReference type="ARBA" id="ARBA00023065"/>
    </source>
</evidence>
<keyword evidence="7 12" id="KW-1133">Transmembrane helix</keyword>
<dbReference type="GO" id="GO:0005254">
    <property type="term" value="F:chloride channel activity"/>
    <property type="evidence" value="ECO:0007669"/>
    <property type="project" value="UniProtKB-ARBA"/>
</dbReference>
<dbReference type="FunFam" id="2.70.170.10:FF:000020">
    <property type="entry name" value="glutamate-gated chloride channel isoform X12"/>
    <property type="match status" value="1"/>
</dbReference>
<protein>
    <recommendedName>
        <fullName evidence="17">PH-sensitive chloride channel 1</fullName>
    </recommendedName>
</protein>
<reference evidence="15 16" key="1">
    <citation type="submission" date="2024-02" db="EMBL/GenBank/DDBJ databases">
        <title>A chromosome-level genome assembly of Drosophila madeirensis, a fruit fly species endemic to Madeira island.</title>
        <authorList>
            <person name="Tomihara K."/>
            <person name="Llopart A."/>
            <person name="Yamamoto D."/>
        </authorList>
    </citation>
    <scope>NUCLEOTIDE SEQUENCE [LARGE SCALE GENOMIC DNA]</scope>
    <source>
        <strain evidence="15 16">RF1</strain>
    </source>
</reference>
<evidence type="ECO:0000259" key="14">
    <source>
        <dbReference type="Pfam" id="PF02932"/>
    </source>
</evidence>
<dbReference type="SUPFAM" id="SSF90112">
    <property type="entry name" value="Neurotransmitter-gated ion-channel transmembrane pore"/>
    <property type="match status" value="1"/>
</dbReference>
<dbReference type="Gene3D" id="1.20.58.390">
    <property type="entry name" value="Neurotransmitter-gated ion-channel transmembrane domain"/>
    <property type="match status" value="2"/>
</dbReference>
<dbReference type="Pfam" id="PF02931">
    <property type="entry name" value="Neur_chan_LBD"/>
    <property type="match status" value="1"/>
</dbReference>
<evidence type="ECO:0000259" key="13">
    <source>
        <dbReference type="Pfam" id="PF02931"/>
    </source>
</evidence>
<dbReference type="CDD" id="cd18987">
    <property type="entry name" value="LGIC_ECD_anion"/>
    <property type="match status" value="1"/>
</dbReference>
<dbReference type="GO" id="GO:0099095">
    <property type="term" value="F:ligand-gated monoatomic anion channel activity"/>
    <property type="evidence" value="ECO:0007669"/>
    <property type="project" value="UniProtKB-ARBA"/>
</dbReference>
<dbReference type="InterPro" id="IPR006028">
    <property type="entry name" value="GABAA/Glycine_rcpt"/>
</dbReference>
<dbReference type="AlphaFoldDB" id="A0AAU9FVG6"/>
<dbReference type="Proteomes" id="UP001500889">
    <property type="component" value="Chromosome J"/>
</dbReference>
<proteinExistence type="predicted"/>
<keyword evidence="5 12" id="KW-0812">Transmembrane</keyword>
<gene>
    <name evidence="15" type="ORF">DMAD_07374</name>
</gene>
<dbReference type="Gene3D" id="2.70.170.10">
    <property type="entry name" value="Neurotransmitter-gated ion-channel ligand-binding domain"/>
    <property type="match status" value="1"/>
</dbReference>
<evidence type="ECO:0000313" key="16">
    <source>
        <dbReference type="Proteomes" id="UP001500889"/>
    </source>
</evidence>
<dbReference type="EMBL" id="AP029265">
    <property type="protein sequence ID" value="BFF99468.1"/>
    <property type="molecule type" value="Genomic_DNA"/>
</dbReference>
<keyword evidence="16" id="KW-1185">Reference proteome</keyword>
<feature type="region of interest" description="Disordered" evidence="11">
    <location>
        <begin position="197"/>
        <end position="216"/>
    </location>
</feature>
<keyword evidence="8" id="KW-0406">Ion transport</keyword>
<feature type="region of interest" description="Disordered" evidence="11">
    <location>
        <begin position="1"/>
        <end position="46"/>
    </location>
</feature>
<dbReference type="InterPro" id="IPR006201">
    <property type="entry name" value="Neur_channel"/>
</dbReference>
<evidence type="ECO:0000256" key="6">
    <source>
        <dbReference type="ARBA" id="ARBA00022729"/>
    </source>
</evidence>